<dbReference type="AlphaFoldDB" id="A0A1V5ZLL9"/>
<protein>
    <submittedName>
        <fullName evidence="1">Uncharacterized protein</fullName>
    </submittedName>
</protein>
<dbReference type="EMBL" id="MWDB01000024">
    <property type="protein sequence ID" value="OQB41093.1"/>
    <property type="molecule type" value="Genomic_DNA"/>
</dbReference>
<sequence length="525" mass="60992">MTVLTNLTQEEITNIFFSKIKMLGFFTKNDNYFFSDGHKGKYSGDHDKNSQIVRSHFYLDPDVKDGVDATDYEDNIIKFAQDTNAFGVLKTGTSYHVEYLFDKTVNVKYLKNHFETYINKLYSIMSEYIDEKCFTFDSKSCSICALDRAPLHINPTTGEKVIWVWYNIDNTIKVSDVIGYNLLNESSFEEFSISSEKIELLKNNPLLRLINSKNDIYSEQYFREVINTISKSVYGYTQNLDKSFLCVLHKESKPSAQLQNVKGNIRYSDFHNDVSKSKDLLSFIYSFLTGKDIVIDSDSYGIYFHNYINFMNIKVLSLKEKINKINECFSQMYGYLGRKHKQLKRVLESLRAIAIENENHGSSSFMASERFISNIAVLDISNTNKLMNLLVAIGFLKRVMVVEYNMYNNSYSDPIPIEEYKYNERKLFTYLYELNLSVDAKEITASLQKFFSRFNISQINKFNLVKSFGEATEKLILGVNKTVRRLTSKIVPEKKDPLEIEKLHSLNVKNIGMFANSYYKLLRIN</sequence>
<gene>
    <name evidence="1" type="ORF">BWY04_01057</name>
</gene>
<comment type="caution">
    <text evidence="1">The sequence shown here is derived from an EMBL/GenBank/DDBJ whole genome shotgun (WGS) entry which is preliminary data.</text>
</comment>
<evidence type="ECO:0000313" key="1">
    <source>
        <dbReference type="EMBL" id="OQB41093.1"/>
    </source>
</evidence>
<accession>A0A1V5ZLL9</accession>
<proteinExistence type="predicted"/>
<name>A0A1V5ZLL9_9BACT</name>
<reference evidence="1" key="1">
    <citation type="submission" date="2017-02" db="EMBL/GenBank/DDBJ databases">
        <title>Delving into the versatile metabolic prowess of the omnipresent phylum Bacteroidetes.</title>
        <authorList>
            <person name="Nobu M.K."/>
            <person name="Mei R."/>
            <person name="Narihiro T."/>
            <person name="Kuroda K."/>
            <person name="Liu W.-T."/>
        </authorList>
    </citation>
    <scope>NUCLEOTIDE SEQUENCE</scope>
    <source>
        <strain evidence="1">ADurb.Bin160</strain>
    </source>
</reference>
<organism evidence="1">
    <name type="scientific">candidate division CPR1 bacterium ADurb.Bin160</name>
    <dbReference type="NCBI Taxonomy" id="1852826"/>
    <lineage>
        <taxon>Bacteria</taxon>
        <taxon>candidate division CPR1</taxon>
    </lineage>
</organism>
<dbReference type="Proteomes" id="UP000485621">
    <property type="component" value="Unassembled WGS sequence"/>
</dbReference>